<name>A0ACC2DUQ5_DIPCM</name>
<organism evidence="1 2">
    <name type="scientific">Diphasiastrum complanatum</name>
    <name type="common">Issler's clubmoss</name>
    <name type="synonym">Lycopodium complanatum</name>
    <dbReference type="NCBI Taxonomy" id="34168"/>
    <lineage>
        <taxon>Eukaryota</taxon>
        <taxon>Viridiplantae</taxon>
        <taxon>Streptophyta</taxon>
        <taxon>Embryophyta</taxon>
        <taxon>Tracheophyta</taxon>
        <taxon>Lycopodiopsida</taxon>
        <taxon>Lycopodiales</taxon>
        <taxon>Lycopodiaceae</taxon>
        <taxon>Lycopodioideae</taxon>
        <taxon>Diphasiastrum</taxon>
    </lineage>
</organism>
<accession>A0ACC2DUQ5</accession>
<dbReference type="EMBL" id="CM055095">
    <property type="protein sequence ID" value="KAJ7557855.1"/>
    <property type="molecule type" value="Genomic_DNA"/>
</dbReference>
<proteinExistence type="predicted"/>
<sequence>MEGQKVANDTANVAQISVWWDIENCQVPKEVDPDDIARNISSALKKANMCGPISISAYGDTQLIKRDVQQKLTNTGINLHHIPSGQKDASDKAILVGMILWALDNPPPAHILLISGDRDFSNALHRLRMKTYNILLARPAGVNVSTSLLAAASSVWIWTSLAKGEDVNDAKTVTLKDHSITSVGVASPRKSYSNLSSQPPPDFSAQSSGSNGELGSRSFVPLLYVLPGPTEYGDIASQHKAIPFSKTRVVSEPTAFLHTERNPMSSEHVRPFSSIMGQPVLPRPMTTCNLNVSRPSLHEQRPGFFPGSNPHFSSDLGPKPPLIFTDVRPDFPVDMRSKLLAEVRPSLSPEATPNMHKCLTPILSNYQLPHEQVGTGPIDMYRVCLNIIFRAIETLELEMMLPTEENLYACIKSAEKPPNFLVFRNTLDKAFEMRELMVKTAGAGQVRCFLPWNKELWVYVDPNISYDYSLDIWKDFRAFLCSQEGKIALSKSKTRYDAALTLRTSGPARMRSLALAQLVNIIQMSVTSKKWLKPHPMLWYPLLVLVADSENIFREPSVPGRKSVSQLSTEVFSRDNQAMKNQRCQISESSSFVLKHLRSWLVHLLSTQTFQNGYELSQLWHDFERASKIKLEPTVLGFPGMLELVQSFSDVVEIEQRKGICLLVPVFKEATNLIKETVTMPQISSLIDTSSLPENQGQLEQWQDSESWESAVTMSRYDQQAPARHNKNVQVNPESVREKLRTWLSMLINTSSLYGYNLTSLWESFKSAHNLDFDLEVLGFSNLQDVFKQFADLVRLDYNEGEWMLFPMSPKSNACGYTVKSEKNSNEVFMPGLASPLKSMYANSSSKLIADCEILLKERLPHYREGYPQSRLEEDFRKRFGYELDYKRYGFLQLNNLLSCMTEIVIVSTGAGGDRLIHLAEEHLIQTLKSTTLNKPVAEDTSSKLMNINMHTQELTGKIKKVQCTTSQ</sequence>
<protein>
    <submittedName>
        <fullName evidence="1">Uncharacterized protein</fullName>
    </submittedName>
</protein>
<evidence type="ECO:0000313" key="1">
    <source>
        <dbReference type="EMBL" id="KAJ7557855.1"/>
    </source>
</evidence>
<dbReference type="Proteomes" id="UP001162992">
    <property type="component" value="Chromosome 4"/>
</dbReference>
<keyword evidence="2" id="KW-1185">Reference proteome</keyword>
<evidence type="ECO:0000313" key="2">
    <source>
        <dbReference type="Proteomes" id="UP001162992"/>
    </source>
</evidence>
<reference evidence="2" key="1">
    <citation type="journal article" date="2024" name="Proc. Natl. Acad. Sci. U.S.A.">
        <title>Extraordinary preservation of gene collinearity over three hundred million years revealed in homosporous lycophytes.</title>
        <authorList>
            <person name="Li C."/>
            <person name="Wickell D."/>
            <person name="Kuo L.Y."/>
            <person name="Chen X."/>
            <person name="Nie B."/>
            <person name="Liao X."/>
            <person name="Peng D."/>
            <person name="Ji J."/>
            <person name="Jenkins J."/>
            <person name="Williams M."/>
            <person name="Shu S."/>
            <person name="Plott C."/>
            <person name="Barry K."/>
            <person name="Rajasekar S."/>
            <person name="Grimwood J."/>
            <person name="Han X."/>
            <person name="Sun S."/>
            <person name="Hou Z."/>
            <person name="He W."/>
            <person name="Dai G."/>
            <person name="Sun C."/>
            <person name="Schmutz J."/>
            <person name="Leebens-Mack J.H."/>
            <person name="Li F.W."/>
            <person name="Wang L."/>
        </authorList>
    </citation>
    <scope>NUCLEOTIDE SEQUENCE [LARGE SCALE GENOMIC DNA]</scope>
    <source>
        <strain evidence="2">cv. PW_Plant_1</strain>
    </source>
</reference>
<gene>
    <name evidence="1" type="ORF">O6H91_04G012600</name>
</gene>
<comment type="caution">
    <text evidence="1">The sequence shown here is derived from an EMBL/GenBank/DDBJ whole genome shotgun (WGS) entry which is preliminary data.</text>
</comment>